<evidence type="ECO:0000256" key="1">
    <source>
        <dbReference type="SAM" id="MobiDB-lite"/>
    </source>
</evidence>
<organism evidence="2 3">
    <name type="scientific">Actinokineospora globicatena</name>
    <dbReference type="NCBI Taxonomy" id="103729"/>
    <lineage>
        <taxon>Bacteria</taxon>
        <taxon>Bacillati</taxon>
        <taxon>Actinomycetota</taxon>
        <taxon>Actinomycetes</taxon>
        <taxon>Pseudonocardiales</taxon>
        <taxon>Pseudonocardiaceae</taxon>
        <taxon>Actinokineospora</taxon>
    </lineage>
</organism>
<evidence type="ECO:0000313" key="3">
    <source>
        <dbReference type="Proteomes" id="UP001165042"/>
    </source>
</evidence>
<dbReference type="EMBL" id="BSSD01000018">
    <property type="protein sequence ID" value="GLW95892.1"/>
    <property type="molecule type" value="Genomic_DNA"/>
</dbReference>
<proteinExistence type="predicted"/>
<feature type="region of interest" description="Disordered" evidence="1">
    <location>
        <begin position="1"/>
        <end position="20"/>
    </location>
</feature>
<evidence type="ECO:0000313" key="2">
    <source>
        <dbReference type="EMBL" id="GLW95892.1"/>
    </source>
</evidence>
<dbReference type="Proteomes" id="UP001165042">
    <property type="component" value="Unassembled WGS sequence"/>
</dbReference>
<reference evidence="2" key="1">
    <citation type="submission" date="2023-02" db="EMBL/GenBank/DDBJ databases">
        <title>Actinokineospora globicatena NBRC 15670.</title>
        <authorList>
            <person name="Ichikawa N."/>
            <person name="Sato H."/>
            <person name="Tonouchi N."/>
        </authorList>
    </citation>
    <scope>NUCLEOTIDE SEQUENCE</scope>
    <source>
        <strain evidence="2">NBRC 15670</strain>
    </source>
</reference>
<name>A0A9W6QUR4_9PSEU</name>
<accession>A0A9W6QUR4</accession>
<keyword evidence="3" id="KW-1185">Reference proteome</keyword>
<dbReference type="AlphaFoldDB" id="A0A9W6QUR4"/>
<sequence length="64" mass="6953">MRWRYEDESGTPVTGPDVTFPDQDTAEAWFGDAWASLLATGVAQVVLLDGDTELYGPMSLHPPA</sequence>
<gene>
    <name evidence="2" type="ORF">Aglo03_67080</name>
</gene>
<protein>
    <submittedName>
        <fullName evidence="2">Uncharacterized protein</fullName>
    </submittedName>
</protein>
<comment type="caution">
    <text evidence="2">The sequence shown here is derived from an EMBL/GenBank/DDBJ whole genome shotgun (WGS) entry which is preliminary data.</text>
</comment>